<accession>A0A0S3QUS8</accession>
<dbReference type="RefSeq" id="WP_068550059.1">
    <property type="nucleotide sequence ID" value="NZ_AP013035.1"/>
</dbReference>
<dbReference type="InterPro" id="IPR027267">
    <property type="entry name" value="AH/BAR_dom_sf"/>
</dbReference>
<dbReference type="PATRIC" id="fig|1298851.3.peg.1352"/>
<feature type="coiled-coil region" evidence="1">
    <location>
        <begin position="42"/>
        <end position="111"/>
    </location>
</feature>
<dbReference type="AlphaFoldDB" id="A0A0S3QUS8"/>
<evidence type="ECO:0000313" key="2">
    <source>
        <dbReference type="EMBL" id="BAT72065.1"/>
    </source>
</evidence>
<dbReference type="EMBL" id="AP013035">
    <property type="protein sequence ID" value="BAT72065.1"/>
    <property type="molecule type" value="Genomic_DNA"/>
</dbReference>
<dbReference type="PANTHER" id="PTHR38753:SF1">
    <property type="entry name" value="SLR1441 PROTEIN"/>
    <property type="match status" value="1"/>
</dbReference>
<keyword evidence="1" id="KW-0175">Coiled coil</keyword>
<dbReference type="OrthoDB" id="564864at2"/>
<dbReference type="STRING" id="1298851.TST_1278"/>
<reference evidence="3" key="1">
    <citation type="journal article" date="2018" name="Science">
        <title>A primordial and reversible TCA cycle in a facultatively chemolithoautotrophic thermophile.</title>
        <authorList>
            <person name="Nunoura T."/>
            <person name="Chikaraishi Y."/>
            <person name="Izaki R."/>
            <person name="Suwa T."/>
            <person name="Sato T."/>
            <person name="Harada T."/>
            <person name="Mori K."/>
            <person name="Kato Y."/>
            <person name="Miyazaki M."/>
            <person name="Shimamura S."/>
            <person name="Yanagawa K."/>
            <person name="Shuto A."/>
            <person name="Ohkouchi N."/>
            <person name="Fujita N."/>
            <person name="Takaki Y."/>
            <person name="Atomi H."/>
            <person name="Takai K."/>
        </authorList>
    </citation>
    <scope>NUCLEOTIDE SEQUENCE [LARGE SCALE GENOMIC DNA]</scope>
    <source>
        <strain evidence="3">DSM 17441 / JCM 13301 / NBRC 103674 / ABI70S6</strain>
    </source>
</reference>
<evidence type="ECO:0000256" key="1">
    <source>
        <dbReference type="SAM" id="Coils"/>
    </source>
</evidence>
<dbReference type="PANTHER" id="PTHR38753">
    <property type="entry name" value="SLR1441 PROTEIN"/>
    <property type="match status" value="1"/>
</dbReference>
<organism evidence="2 3">
    <name type="scientific">Thermosulfidibacter takaii (strain DSM 17441 / JCM 13301 / NBRC 103674 / ABI70S6)</name>
    <dbReference type="NCBI Taxonomy" id="1298851"/>
    <lineage>
        <taxon>Bacteria</taxon>
        <taxon>Pseudomonadati</taxon>
        <taxon>Thermosulfidibacterota</taxon>
        <taxon>Thermosulfidibacteria</taxon>
        <taxon>Thermosulfidibacterales</taxon>
        <taxon>Thermosulfidibacteraceae</taxon>
    </lineage>
</organism>
<dbReference type="Gene3D" id="1.20.1270.60">
    <property type="entry name" value="Arfaptin homology (AH) domain/BAR domain"/>
    <property type="match status" value="1"/>
</dbReference>
<dbReference type="Proteomes" id="UP000063234">
    <property type="component" value="Chromosome"/>
</dbReference>
<dbReference type="KEGG" id="ttk:TST_1278"/>
<sequence>MPYSTNIIKLLDKLEPATKEVLIAILEEIEVQREATVTKKEFNELKEIVKQLAINIEKLTQAQNKFEERLSKLAEKTAEIEQAIKELAQAQKKTEEELAKLVQEHRKTREQLGGMQHTAGYLLEDRAYKGLPSLLERDFNIKLTTNLKRDYVEIAPGKYIEVNIIGKAIKNGQELYIIGEAKTQLKRKDIDSFLENIKALSQVLTADVIPILVTYQASPKVRKYAQEKKIKIYFSYEFPI</sequence>
<gene>
    <name evidence="2" type="ORF">TST_1278</name>
</gene>
<proteinExistence type="predicted"/>
<evidence type="ECO:0008006" key="4">
    <source>
        <dbReference type="Google" id="ProtNLM"/>
    </source>
</evidence>
<evidence type="ECO:0000313" key="3">
    <source>
        <dbReference type="Proteomes" id="UP000063234"/>
    </source>
</evidence>
<keyword evidence="3" id="KW-1185">Reference proteome</keyword>
<name>A0A0S3QUS8_THET7</name>
<protein>
    <recommendedName>
        <fullName evidence="4">Chordopoxvirus fusion protein</fullName>
    </recommendedName>
</protein>